<sequence length="212" mass="22539">MSYENTPHPDIDAALTLEDAAALAGYTVAGFRTTMSKLNKAGNDLRAPARPGERARRYDADKLKAWIEGGKQVPDRLSSPSLDPDATVVRAAAQHTNGTWTATLENGGTAVGKNLRALHDNAAALAAQALGVSTNQVSVELDITPPGETAQKWAETVEQKAKGQEMISAAIEERHRIVAALKRDGFTNDDIAAMLGISSQRVQQHSKGTATE</sequence>
<keyword evidence="1" id="KW-0614">Plasmid</keyword>
<evidence type="ECO:0000313" key="1">
    <source>
        <dbReference type="EMBL" id="UYW00160.1"/>
    </source>
</evidence>
<dbReference type="RefSeq" id="WP_264398931.1">
    <property type="nucleotide sequence ID" value="NZ_CP101183.1"/>
</dbReference>
<dbReference type="AlphaFoldDB" id="A0AAX3EQ31"/>
<keyword evidence="2" id="KW-1185">Reference proteome</keyword>
<dbReference type="Proteomes" id="UP001163293">
    <property type="component" value="Plasmid unnamed4"/>
</dbReference>
<organism evidence="1 2">
    <name type="scientific">Paenarthrobacter ureafaciens</name>
    <dbReference type="NCBI Taxonomy" id="37931"/>
    <lineage>
        <taxon>Bacteria</taxon>
        <taxon>Bacillati</taxon>
        <taxon>Actinomycetota</taxon>
        <taxon>Actinomycetes</taxon>
        <taxon>Micrococcales</taxon>
        <taxon>Micrococcaceae</taxon>
        <taxon>Paenarthrobacter</taxon>
    </lineage>
</organism>
<geneLocation type="plasmid" evidence="1 2">
    <name>unnamed4</name>
</geneLocation>
<accession>A0AAX3EQ31</accession>
<evidence type="ECO:0008006" key="3">
    <source>
        <dbReference type="Google" id="ProtNLM"/>
    </source>
</evidence>
<evidence type="ECO:0000313" key="2">
    <source>
        <dbReference type="Proteomes" id="UP001163293"/>
    </source>
</evidence>
<reference evidence="1" key="1">
    <citation type="submission" date="2022-07" db="EMBL/GenBank/DDBJ databases">
        <authorList>
            <person name="Wu T."/>
        </authorList>
    </citation>
    <scope>NUCLEOTIDE SEQUENCE</scope>
    <source>
        <strain evidence="1">SD-1</strain>
        <plasmid evidence="1">unnamed4</plasmid>
    </source>
</reference>
<gene>
    <name evidence="1" type="ORF">NL394_23465</name>
</gene>
<proteinExistence type="predicted"/>
<protein>
    <recommendedName>
        <fullName evidence="3">Helix-turn-helix domain-containing protein</fullName>
    </recommendedName>
</protein>
<name>A0AAX3EQ31_PAEUR</name>
<dbReference type="EMBL" id="CP101189">
    <property type="protein sequence ID" value="UYW00160.1"/>
    <property type="molecule type" value="Genomic_DNA"/>
</dbReference>